<accession>B4CYC6</accession>
<dbReference type="InterPro" id="IPR002734">
    <property type="entry name" value="RibDG_C"/>
</dbReference>
<sequence>MPRQPPRPFVTSNFAMTWDGRISTRRSTPANFTSPKDKRRLVEIRAECDAILAGAKTIATDNMTMGLPDPALRTARVKRGQSAYPLRVLLTNSGRIDPALRVFESTFSPIIIFSTTRMPARVQSALAGKADLWLHEGPAVNLAGMLATLRADYGVKRLVCEGGAQIFRALLSAGLIDEIHLTLAPKIFGGIKATTITGIAGDFLPKSINAHLRSMEVIEDECFLRYRIRVAEKQ</sequence>
<keyword evidence="2" id="KW-0521">NADP</keyword>
<feature type="domain" description="Bacterial bifunctional deaminase-reductase C-terminal" evidence="4">
    <location>
        <begin position="8"/>
        <end position="201"/>
    </location>
</feature>
<evidence type="ECO:0000256" key="3">
    <source>
        <dbReference type="ARBA" id="ARBA00023002"/>
    </source>
</evidence>
<dbReference type="Pfam" id="PF01872">
    <property type="entry name" value="RibD_C"/>
    <property type="match status" value="1"/>
</dbReference>
<dbReference type="AlphaFoldDB" id="B4CYC6"/>
<name>B4CYC6_9BACT</name>
<keyword evidence="6" id="KW-1185">Reference proteome</keyword>
<evidence type="ECO:0000256" key="1">
    <source>
        <dbReference type="ARBA" id="ARBA00005104"/>
    </source>
</evidence>
<dbReference type="Gene3D" id="3.40.430.10">
    <property type="entry name" value="Dihydrofolate Reductase, subunit A"/>
    <property type="match status" value="1"/>
</dbReference>
<dbReference type="InterPro" id="IPR024072">
    <property type="entry name" value="DHFR-like_dom_sf"/>
</dbReference>
<evidence type="ECO:0000256" key="2">
    <source>
        <dbReference type="ARBA" id="ARBA00022857"/>
    </source>
</evidence>
<reference evidence="5 6" key="1">
    <citation type="journal article" date="2011" name="J. Bacteriol.">
        <title>Genome sequence of Chthoniobacter flavus Ellin428, an aerobic heterotrophic soil bacterium.</title>
        <authorList>
            <person name="Kant R."/>
            <person name="van Passel M.W."/>
            <person name="Palva A."/>
            <person name="Lucas S."/>
            <person name="Lapidus A."/>
            <person name="Glavina Del Rio T."/>
            <person name="Dalin E."/>
            <person name="Tice H."/>
            <person name="Bruce D."/>
            <person name="Goodwin L."/>
            <person name="Pitluck S."/>
            <person name="Larimer F.W."/>
            <person name="Land M.L."/>
            <person name="Hauser L."/>
            <person name="Sangwan P."/>
            <person name="de Vos W.M."/>
            <person name="Janssen P.H."/>
            <person name="Smidt H."/>
        </authorList>
    </citation>
    <scope>NUCLEOTIDE SEQUENCE [LARGE SCALE GENOMIC DNA]</scope>
    <source>
        <strain evidence="5 6">Ellin428</strain>
    </source>
</reference>
<protein>
    <submittedName>
        <fullName evidence="5">Bifunctional deaminase-reductase domain protein</fullName>
    </submittedName>
</protein>
<dbReference type="SUPFAM" id="SSF53597">
    <property type="entry name" value="Dihydrofolate reductase-like"/>
    <property type="match status" value="1"/>
</dbReference>
<dbReference type="GO" id="GO:0008703">
    <property type="term" value="F:5-amino-6-(5-phosphoribosylamino)uracil reductase activity"/>
    <property type="evidence" value="ECO:0007669"/>
    <property type="project" value="InterPro"/>
</dbReference>
<dbReference type="PANTHER" id="PTHR38011:SF7">
    <property type="entry name" value="2,5-DIAMINO-6-RIBOSYLAMINO-4(3H)-PYRIMIDINONE 5'-PHOSPHATE REDUCTASE"/>
    <property type="match status" value="1"/>
</dbReference>
<dbReference type="InterPro" id="IPR050765">
    <property type="entry name" value="Riboflavin_Biosynth_HTPR"/>
</dbReference>
<comment type="caution">
    <text evidence="5">The sequence shown here is derived from an EMBL/GenBank/DDBJ whole genome shotgun (WGS) entry which is preliminary data.</text>
</comment>
<dbReference type="PANTHER" id="PTHR38011">
    <property type="entry name" value="DIHYDROFOLATE REDUCTASE FAMILY PROTEIN (AFU_ORTHOLOGUE AFUA_8G06820)"/>
    <property type="match status" value="1"/>
</dbReference>
<dbReference type="GO" id="GO:0009231">
    <property type="term" value="P:riboflavin biosynthetic process"/>
    <property type="evidence" value="ECO:0007669"/>
    <property type="project" value="InterPro"/>
</dbReference>
<keyword evidence="3" id="KW-0560">Oxidoreductase</keyword>
<proteinExistence type="predicted"/>
<comment type="pathway">
    <text evidence="1">Cofactor biosynthesis; riboflavin biosynthesis.</text>
</comment>
<dbReference type="Proteomes" id="UP000005824">
    <property type="component" value="Unassembled WGS sequence"/>
</dbReference>
<dbReference type="RefSeq" id="WP_006978990.1">
    <property type="nucleotide sequence ID" value="NZ_ABVL01000004.1"/>
</dbReference>
<dbReference type="eggNOG" id="COG1985">
    <property type="taxonomic scope" value="Bacteria"/>
</dbReference>
<dbReference type="EMBL" id="ABVL01000004">
    <property type="protein sequence ID" value="EDY20467.1"/>
    <property type="molecule type" value="Genomic_DNA"/>
</dbReference>
<gene>
    <name evidence="5" type="ORF">CfE428DRAFT_1664</name>
</gene>
<evidence type="ECO:0000259" key="4">
    <source>
        <dbReference type="Pfam" id="PF01872"/>
    </source>
</evidence>
<evidence type="ECO:0000313" key="5">
    <source>
        <dbReference type="EMBL" id="EDY20467.1"/>
    </source>
</evidence>
<dbReference type="STRING" id="497964.CfE428DRAFT_1664"/>
<dbReference type="InParanoid" id="B4CYC6"/>
<organism evidence="5 6">
    <name type="scientific">Chthoniobacter flavus Ellin428</name>
    <dbReference type="NCBI Taxonomy" id="497964"/>
    <lineage>
        <taxon>Bacteria</taxon>
        <taxon>Pseudomonadati</taxon>
        <taxon>Verrucomicrobiota</taxon>
        <taxon>Spartobacteria</taxon>
        <taxon>Chthoniobacterales</taxon>
        <taxon>Chthoniobacteraceae</taxon>
        <taxon>Chthoniobacter</taxon>
    </lineage>
</organism>
<evidence type="ECO:0000313" key="6">
    <source>
        <dbReference type="Proteomes" id="UP000005824"/>
    </source>
</evidence>